<sequence>MKKIILGVLVIAFICITSGAYAFLSENATVSSVDNTNIAYNNIPVNTDDSVQVSSNPNIMPNSQQVNENDDMLVYVGSYAYYPKSEGVTDYYIKCVECGGYIPIGEVTTHLPDAALCHGFKGILSGDYKNFAVSYDDAYNTWVKYGMPVYDDGSNLSKWGDPIHQEVDDPDIYLVNTNSEIDMPLVDPTPCDNSITPESLNLA</sequence>
<evidence type="ECO:0000313" key="2">
    <source>
        <dbReference type="Proteomes" id="UP000713479"/>
    </source>
</evidence>
<dbReference type="EMBL" id="SUTF01000005">
    <property type="protein sequence ID" value="MBE6510470.1"/>
    <property type="molecule type" value="Genomic_DNA"/>
</dbReference>
<accession>A0A8T3VKP3</accession>
<protein>
    <submittedName>
        <fullName evidence="1">Uncharacterized protein</fullName>
    </submittedName>
</protein>
<gene>
    <name evidence="1" type="ORF">E7Z74_04285</name>
</gene>
<dbReference type="AlphaFoldDB" id="A0A8T3VKP3"/>
<reference evidence="1" key="1">
    <citation type="submission" date="2019-04" db="EMBL/GenBank/DDBJ databases">
        <title>Evolution of Biomass-Degrading Anaerobic Consortia Revealed by Metagenomics.</title>
        <authorList>
            <person name="Peng X."/>
        </authorList>
    </citation>
    <scope>NUCLEOTIDE SEQUENCE</scope>
    <source>
        <strain evidence="1">SIG13</strain>
    </source>
</reference>
<organism evidence="1 2">
    <name type="scientific">Methanobrevibacter millerae</name>
    <dbReference type="NCBI Taxonomy" id="230361"/>
    <lineage>
        <taxon>Archaea</taxon>
        <taxon>Methanobacteriati</taxon>
        <taxon>Methanobacteriota</taxon>
        <taxon>Methanomada group</taxon>
        <taxon>Methanobacteria</taxon>
        <taxon>Methanobacteriales</taxon>
        <taxon>Methanobacteriaceae</taxon>
        <taxon>Methanobrevibacter</taxon>
    </lineage>
</organism>
<dbReference type="Proteomes" id="UP000713479">
    <property type="component" value="Unassembled WGS sequence"/>
</dbReference>
<name>A0A8T3VKP3_9EURY</name>
<evidence type="ECO:0000313" key="1">
    <source>
        <dbReference type="EMBL" id="MBE6510470.1"/>
    </source>
</evidence>
<proteinExistence type="predicted"/>
<comment type="caution">
    <text evidence="1">The sequence shown here is derived from an EMBL/GenBank/DDBJ whole genome shotgun (WGS) entry which is preliminary data.</text>
</comment>